<dbReference type="EMBL" id="DMND01000266">
    <property type="protein sequence ID" value="HAN29889.1"/>
    <property type="molecule type" value="Genomic_DNA"/>
</dbReference>
<sequence>PQFVQIPTDAFDPELIQSTAFLVREEGFSVTYRFSENGSYSKRAGPIVASGKYTFELNDRVINYTQLADTDRDDLTGYAVFESFDAANGMYRVCYTDDQDVRSASTAVDICA</sequence>
<gene>
    <name evidence="1" type="ORF">DCP75_19655</name>
</gene>
<evidence type="ECO:0000313" key="1">
    <source>
        <dbReference type="EMBL" id="HAN29889.1"/>
    </source>
</evidence>
<feature type="non-terminal residue" evidence="1">
    <location>
        <position position="1"/>
    </location>
</feature>
<proteinExistence type="predicted"/>
<accession>A0A3C1KT78</accession>
<organism evidence="1 2">
    <name type="scientific">Haliea salexigens</name>
    <dbReference type="NCBI Taxonomy" id="287487"/>
    <lineage>
        <taxon>Bacteria</taxon>
        <taxon>Pseudomonadati</taxon>
        <taxon>Pseudomonadota</taxon>
        <taxon>Gammaproteobacteria</taxon>
        <taxon>Cellvibrionales</taxon>
        <taxon>Halieaceae</taxon>
        <taxon>Haliea</taxon>
    </lineage>
</organism>
<dbReference type="Proteomes" id="UP000259273">
    <property type="component" value="Unassembled WGS sequence"/>
</dbReference>
<dbReference type="STRING" id="1121937.GCA_000423125_02734"/>
<dbReference type="AlphaFoldDB" id="A0A3C1KT78"/>
<evidence type="ECO:0000313" key="2">
    <source>
        <dbReference type="Proteomes" id="UP000259273"/>
    </source>
</evidence>
<protein>
    <submittedName>
        <fullName evidence="1">Uncharacterized protein</fullName>
    </submittedName>
</protein>
<reference evidence="1 2" key="1">
    <citation type="journal article" date="2018" name="Nat. Biotechnol.">
        <title>A standardized bacterial taxonomy based on genome phylogeny substantially revises the tree of life.</title>
        <authorList>
            <person name="Parks D.H."/>
            <person name="Chuvochina M."/>
            <person name="Waite D.W."/>
            <person name="Rinke C."/>
            <person name="Skarshewski A."/>
            <person name="Chaumeil P.A."/>
            <person name="Hugenholtz P."/>
        </authorList>
    </citation>
    <scope>NUCLEOTIDE SEQUENCE [LARGE SCALE GENOMIC DNA]</scope>
    <source>
        <strain evidence="1">UBA9158</strain>
    </source>
</reference>
<feature type="non-terminal residue" evidence="1">
    <location>
        <position position="112"/>
    </location>
</feature>
<comment type="caution">
    <text evidence="1">The sequence shown here is derived from an EMBL/GenBank/DDBJ whole genome shotgun (WGS) entry which is preliminary data.</text>
</comment>
<name>A0A3C1KT78_9GAMM</name>